<dbReference type="Gene3D" id="1.20.1280.50">
    <property type="match status" value="1"/>
</dbReference>
<dbReference type="InterPro" id="IPR001810">
    <property type="entry name" value="F-box_dom"/>
</dbReference>
<keyword evidence="3" id="KW-1185">Reference proteome</keyword>
<dbReference type="SMART" id="SM00256">
    <property type="entry name" value="FBOX"/>
    <property type="match status" value="1"/>
</dbReference>
<evidence type="ECO:0000313" key="2">
    <source>
        <dbReference type="EMBL" id="KAF9603062.1"/>
    </source>
</evidence>
<dbReference type="EMBL" id="JADFTS010000006">
    <property type="protein sequence ID" value="KAF9603062.1"/>
    <property type="molecule type" value="Genomic_DNA"/>
</dbReference>
<dbReference type="Pfam" id="PF00646">
    <property type="entry name" value="F-box"/>
    <property type="match status" value="1"/>
</dbReference>
<name>A0A835HRE7_9MAGN</name>
<dbReference type="InterPro" id="IPR036047">
    <property type="entry name" value="F-box-like_dom_sf"/>
</dbReference>
<dbReference type="SUPFAM" id="SSF81383">
    <property type="entry name" value="F-box domain"/>
    <property type="match status" value="1"/>
</dbReference>
<dbReference type="PANTHER" id="PTHR34223:SF51">
    <property type="entry name" value="OS06G0556300 PROTEIN"/>
    <property type="match status" value="1"/>
</dbReference>
<sequence length="294" mass="33739">MRTRASKASMDKRVKKCESTDWLISIPLELLHHILSFIDMKELIQMSVLSKNWRYMWKSLPTINISQEFWKGDEYEYPGSAFQYFVDKVLVGRDDSSDIYKFSLIVCEDFEEEEFPPIMFDGYINVVRISNVQEIHLGAIPEIFVSTLISLAEQVKVLKLVSISFHSDEEEFNVNSSTLESLSLEECCVDLEGIIIHAPKLRYLVIDNNDNDACKIEIHAPNLTLLHLRGYMYGEYSMGDLSLLVDAHIDTLNVCKEKRGLVRRLNTLLKGLVHAQTLTISAHAFQPVVEFEKA</sequence>
<proteinExistence type="predicted"/>
<evidence type="ECO:0000259" key="1">
    <source>
        <dbReference type="PROSITE" id="PS50181"/>
    </source>
</evidence>
<dbReference type="InterPro" id="IPR053197">
    <property type="entry name" value="F-box_SCFL_complex_component"/>
</dbReference>
<reference evidence="2 3" key="1">
    <citation type="submission" date="2020-10" db="EMBL/GenBank/DDBJ databases">
        <title>The Coptis chinensis genome and diversification of protoberbering-type alkaloids.</title>
        <authorList>
            <person name="Wang B."/>
            <person name="Shu S."/>
            <person name="Song C."/>
            <person name="Liu Y."/>
        </authorList>
    </citation>
    <scope>NUCLEOTIDE SEQUENCE [LARGE SCALE GENOMIC DNA]</scope>
    <source>
        <strain evidence="2">HL-2020</strain>
        <tissue evidence="2">Leaf</tissue>
    </source>
</reference>
<dbReference type="Proteomes" id="UP000631114">
    <property type="component" value="Unassembled WGS sequence"/>
</dbReference>
<gene>
    <name evidence="2" type="ORF">IFM89_033787</name>
</gene>
<dbReference type="SUPFAM" id="SSF52047">
    <property type="entry name" value="RNI-like"/>
    <property type="match status" value="1"/>
</dbReference>
<protein>
    <recommendedName>
        <fullName evidence="1">F-box domain-containing protein</fullName>
    </recommendedName>
</protein>
<comment type="caution">
    <text evidence="2">The sequence shown here is derived from an EMBL/GenBank/DDBJ whole genome shotgun (WGS) entry which is preliminary data.</text>
</comment>
<dbReference type="PANTHER" id="PTHR34223">
    <property type="entry name" value="OS11G0201299 PROTEIN"/>
    <property type="match status" value="1"/>
</dbReference>
<dbReference type="PROSITE" id="PS50181">
    <property type="entry name" value="FBOX"/>
    <property type="match status" value="1"/>
</dbReference>
<accession>A0A835HRE7</accession>
<evidence type="ECO:0000313" key="3">
    <source>
        <dbReference type="Proteomes" id="UP000631114"/>
    </source>
</evidence>
<dbReference type="OrthoDB" id="1059358at2759"/>
<organism evidence="2 3">
    <name type="scientific">Coptis chinensis</name>
    <dbReference type="NCBI Taxonomy" id="261450"/>
    <lineage>
        <taxon>Eukaryota</taxon>
        <taxon>Viridiplantae</taxon>
        <taxon>Streptophyta</taxon>
        <taxon>Embryophyta</taxon>
        <taxon>Tracheophyta</taxon>
        <taxon>Spermatophyta</taxon>
        <taxon>Magnoliopsida</taxon>
        <taxon>Ranunculales</taxon>
        <taxon>Ranunculaceae</taxon>
        <taxon>Coptidoideae</taxon>
        <taxon>Coptis</taxon>
    </lineage>
</organism>
<feature type="domain" description="F-box" evidence="1">
    <location>
        <begin position="20"/>
        <end position="73"/>
    </location>
</feature>
<dbReference type="AlphaFoldDB" id="A0A835HRE7"/>